<dbReference type="AlphaFoldDB" id="A0A0B0IL56"/>
<reference evidence="2 3" key="1">
    <citation type="submission" date="2014-09" db="EMBL/GenBank/DDBJ databases">
        <title>Genome sequencing and annotation of Bacillus Okhensis strain Kh10-101T.</title>
        <authorList>
            <person name="Prakash J.S."/>
        </authorList>
    </citation>
    <scope>NUCLEOTIDE SEQUENCE [LARGE SCALE GENOMIC DNA]</scope>
    <source>
        <strain evidence="3">Kh10-101T</strain>
    </source>
</reference>
<dbReference type="PANTHER" id="PTHR35792">
    <property type="entry name" value="GENERAL STRESS PROTEIN"/>
    <property type="match status" value="1"/>
</dbReference>
<keyword evidence="3" id="KW-1185">Reference proteome</keyword>
<keyword evidence="1" id="KW-0812">Transmembrane</keyword>
<dbReference type="OrthoDB" id="2989636at2"/>
<sequence length="116" mass="12742">MDSKSFFSGLFVGSTIVGAITLLTTPTSGKDIRKNCKGSAIKVQNGFEQLMKDSKNASIQLKTTAKIGKETFETVGNEMKDSLNDWKKDVEPTLNQLKSDIEALQKNVEQSRNAID</sequence>
<name>A0A0B0IL56_9BACI</name>
<dbReference type="STRING" id="333138.LQ50_01805"/>
<dbReference type="InterPro" id="IPR052928">
    <property type="entry name" value="Desiccation-related_membrane"/>
</dbReference>
<proteinExistence type="predicted"/>
<evidence type="ECO:0000313" key="3">
    <source>
        <dbReference type="Proteomes" id="UP000030832"/>
    </source>
</evidence>
<gene>
    <name evidence="2" type="ORF">LQ50_01805</name>
</gene>
<keyword evidence="1" id="KW-0472">Membrane</keyword>
<accession>A0A0B0IL56</accession>
<organism evidence="2 3">
    <name type="scientific">Halalkalibacter okhensis</name>
    <dbReference type="NCBI Taxonomy" id="333138"/>
    <lineage>
        <taxon>Bacteria</taxon>
        <taxon>Bacillati</taxon>
        <taxon>Bacillota</taxon>
        <taxon>Bacilli</taxon>
        <taxon>Bacillales</taxon>
        <taxon>Bacillaceae</taxon>
        <taxon>Halalkalibacter</taxon>
    </lineage>
</organism>
<feature type="transmembrane region" description="Helical" evidence="1">
    <location>
        <begin position="6"/>
        <end position="25"/>
    </location>
</feature>
<comment type="caution">
    <text evidence="2">The sequence shown here is derived from an EMBL/GenBank/DDBJ whole genome shotgun (WGS) entry which is preliminary data.</text>
</comment>
<evidence type="ECO:0000313" key="2">
    <source>
        <dbReference type="EMBL" id="KHF42045.1"/>
    </source>
</evidence>
<dbReference type="eggNOG" id="COG4980">
    <property type="taxonomic scope" value="Bacteria"/>
</dbReference>
<dbReference type="Proteomes" id="UP000030832">
    <property type="component" value="Unassembled WGS sequence"/>
</dbReference>
<protein>
    <recommendedName>
        <fullName evidence="4">Gas vesicle protein</fullName>
    </recommendedName>
</protein>
<evidence type="ECO:0000256" key="1">
    <source>
        <dbReference type="SAM" id="Phobius"/>
    </source>
</evidence>
<dbReference type="EMBL" id="JRJU01000001">
    <property type="protein sequence ID" value="KHF42045.1"/>
    <property type="molecule type" value="Genomic_DNA"/>
</dbReference>
<evidence type="ECO:0008006" key="4">
    <source>
        <dbReference type="Google" id="ProtNLM"/>
    </source>
</evidence>
<dbReference type="PANTHER" id="PTHR35792:SF3">
    <property type="entry name" value="IG HYPOTHETICAL 17707"/>
    <property type="match status" value="1"/>
</dbReference>
<dbReference type="RefSeq" id="WP_034625321.1">
    <property type="nucleotide sequence ID" value="NZ_JRJU01000001.1"/>
</dbReference>
<keyword evidence="1" id="KW-1133">Transmembrane helix</keyword>